<evidence type="ECO:0000313" key="1">
    <source>
        <dbReference type="EMBL" id="CAB4131917.1"/>
    </source>
</evidence>
<protein>
    <submittedName>
        <fullName evidence="1">Bacteriophage P22, Gp10, DNA-stabilising</fullName>
    </submittedName>
</protein>
<accession>A0A6J5LFQ9</accession>
<proteinExistence type="predicted"/>
<sequence length="489" mass="54664">MATERIPLTQPIESRTGSFAKDSYSSNCFFETRDQKREFIKRPGLVAAKQIVSVTPPAYTPSQGLVPFNNKLVAVINNTVYQVDPNSSYAVSTLGGTSSSTSQSYFVRTFLDTYLFFHNKVTGYLYDQSGSSISMTTLPTAPYVSGVVYLDNYLFIGTSNNRIYNSNVGDPTTWDALSYLSFEQTTDTLVGIAKHLNYLVAFGSFSTQFYYDAANATGSPLAVAASYTLEIGCASGDSIVSTSNTVLWVGSTKTNSRSVYIMDGVSPVRISTPSIDRHLEADDLGQVTAYCYTIDGHTLYILTLHNTQKTLVFDMNEKTWYTWTQFSIQSNDQPNPGTYQESYFRPAFFASLNGKAYTLDDDTATLYYFDTNIYRDNNQPIYCRTVTDITDNGTTKRKFYGRLEIVGDKTPGTMQVRHSGDDYKTWSSYRSVDLNASRSQIYLSGADRRRAWEFLSTSNCPLRLDGAEIDFRIGEMDQEQAVGGGRYRK</sequence>
<dbReference type="SUPFAM" id="SSF89372">
    <property type="entry name" value="Fucose-specific lectin"/>
    <property type="match status" value="1"/>
</dbReference>
<organism evidence="1">
    <name type="scientific">uncultured Caudovirales phage</name>
    <dbReference type="NCBI Taxonomy" id="2100421"/>
    <lineage>
        <taxon>Viruses</taxon>
        <taxon>Duplodnaviria</taxon>
        <taxon>Heunggongvirae</taxon>
        <taxon>Uroviricota</taxon>
        <taxon>Caudoviricetes</taxon>
        <taxon>Peduoviridae</taxon>
        <taxon>Maltschvirus</taxon>
        <taxon>Maltschvirus maltsch</taxon>
    </lineage>
</organism>
<reference evidence="1" key="1">
    <citation type="submission" date="2020-04" db="EMBL/GenBank/DDBJ databases">
        <authorList>
            <person name="Chiriac C."/>
            <person name="Salcher M."/>
            <person name="Ghai R."/>
            <person name="Kavagutti S V."/>
        </authorList>
    </citation>
    <scope>NUCLEOTIDE SEQUENCE</scope>
</reference>
<name>A0A6J5LFQ9_9CAUD</name>
<dbReference type="EMBL" id="LR796254">
    <property type="protein sequence ID" value="CAB4131917.1"/>
    <property type="molecule type" value="Genomic_DNA"/>
</dbReference>
<gene>
    <name evidence="1" type="ORF">UFOVP135_17</name>
</gene>